<protein>
    <submittedName>
        <fullName evidence="1">Uncharacterized protein</fullName>
    </submittedName>
</protein>
<gene>
    <name evidence="1" type="ORF">EDP2_3893</name>
</gene>
<proteinExistence type="predicted"/>
<reference evidence="1 2" key="1">
    <citation type="journal article" date="2014" name="Genome Announc.">
        <title>Draft Genome Sequence of Enterobacter cloacae Strain S611.</title>
        <authorList>
            <person name="Wang D."/>
            <person name="Han C.S."/>
            <person name="Dichosa A.E."/>
            <person name="Gleasner C.D."/>
            <person name="Johnson S.L."/>
            <person name="Daligault H.E."/>
            <person name="Davenport K.W."/>
            <person name="Li P.E."/>
            <person name="Pierson E.A."/>
            <person name="Pierson L.S.III."/>
        </authorList>
    </citation>
    <scope>NUCLEOTIDE SEQUENCE [LARGE SCALE GENOMIC DNA]</scope>
    <source>
        <strain evidence="1 2">S611</strain>
    </source>
</reference>
<dbReference type="Proteomes" id="UP000017834">
    <property type="component" value="Unassembled WGS sequence"/>
</dbReference>
<accession>A0ABN0QDM5</accession>
<evidence type="ECO:0000313" key="2">
    <source>
        <dbReference type="Proteomes" id="UP000017834"/>
    </source>
</evidence>
<sequence length="132" mass="15339">MCWRVDAIFRRNHHQRWTGHLCCPLSGVIIHRFANGQKRNFDIHLREADAVLLKERFRLGIGKHAGDRHHHLFAGRLLFLRHLIQRVDKSALFAFIHMAGDDRFTIGKGQLADHAFYTRILRGSSEYMAAAK</sequence>
<keyword evidence="2" id="KW-1185">Reference proteome</keyword>
<organism evidence="1 2">
    <name type="scientific">Enterobacter cloacae S611</name>
    <dbReference type="NCBI Taxonomy" id="1399146"/>
    <lineage>
        <taxon>Bacteria</taxon>
        <taxon>Pseudomonadati</taxon>
        <taxon>Pseudomonadota</taxon>
        <taxon>Gammaproteobacteria</taxon>
        <taxon>Enterobacterales</taxon>
        <taxon>Enterobacteriaceae</taxon>
        <taxon>Enterobacter</taxon>
        <taxon>Enterobacter cloacae complex</taxon>
    </lineage>
</organism>
<dbReference type="EMBL" id="AXOM01000009">
    <property type="protein sequence ID" value="ESS60176.1"/>
    <property type="molecule type" value="Genomic_DNA"/>
</dbReference>
<evidence type="ECO:0000313" key="1">
    <source>
        <dbReference type="EMBL" id="ESS60176.1"/>
    </source>
</evidence>
<name>A0ABN0QDM5_ENTCL</name>
<comment type="caution">
    <text evidence="1">The sequence shown here is derived from an EMBL/GenBank/DDBJ whole genome shotgun (WGS) entry which is preliminary data.</text>
</comment>